<name>A0ABW0NL81_9MICO</name>
<sequence>MSMLSAAGGPDAIRTAVDIFDARMTSDPVLAHYLASIDMSHLRAHQKAFLLAALGGPDLYTGRDMRAAHQGLGISDTEFDLAMGHLAVALREANVSDDVISGIARRLASLRQQIVV</sequence>
<gene>
    <name evidence="6" type="ORF">ACFPJ4_00885</name>
</gene>
<protein>
    <submittedName>
        <fullName evidence="6">Group 1 truncated hemoglobin</fullName>
    </submittedName>
</protein>
<keyword evidence="2" id="KW-0813">Transport</keyword>
<keyword evidence="7" id="KW-1185">Reference proteome</keyword>
<keyword evidence="3" id="KW-0349">Heme</keyword>
<dbReference type="InterPro" id="IPR009050">
    <property type="entry name" value="Globin-like_sf"/>
</dbReference>
<keyword evidence="5" id="KW-0408">Iron</keyword>
<dbReference type="CDD" id="cd00454">
    <property type="entry name" value="TrHb1_N"/>
    <property type="match status" value="1"/>
</dbReference>
<dbReference type="Pfam" id="PF01152">
    <property type="entry name" value="Bac_globin"/>
    <property type="match status" value="1"/>
</dbReference>
<proteinExistence type="predicted"/>
<dbReference type="Gene3D" id="1.10.490.10">
    <property type="entry name" value="Globins"/>
    <property type="match status" value="1"/>
</dbReference>
<organism evidence="6 7">
    <name type="scientific">Lysinimonas soli</name>
    <dbReference type="NCBI Taxonomy" id="1074233"/>
    <lineage>
        <taxon>Bacteria</taxon>
        <taxon>Bacillati</taxon>
        <taxon>Actinomycetota</taxon>
        <taxon>Actinomycetes</taxon>
        <taxon>Micrococcales</taxon>
        <taxon>Microbacteriaceae</taxon>
        <taxon>Lysinimonas</taxon>
    </lineage>
</organism>
<dbReference type="Proteomes" id="UP001596039">
    <property type="component" value="Unassembled WGS sequence"/>
</dbReference>
<evidence type="ECO:0000256" key="4">
    <source>
        <dbReference type="ARBA" id="ARBA00022723"/>
    </source>
</evidence>
<comment type="cofactor">
    <cofactor evidence="1">
        <name>heme</name>
        <dbReference type="ChEBI" id="CHEBI:30413"/>
    </cofactor>
</comment>
<evidence type="ECO:0000256" key="2">
    <source>
        <dbReference type="ARBA" id="ARBA00022448"/>
    </source>
</evidence>
<reference evidence="7" key="1">
    <citation type="journal article" date="2019" name="Int. J. Syst. Evol. Microbiol.">
        <title>The Global Catalogue of Microorganisms (GCM) 10K type strain sequencing project: providing services to taxonomists for standard genome sequencing and annotation.</title>
        <authorList>
            <consortium name="The Broad Institute Genomics Platform"/>
            <consortium name="The Broad Institute Genome Sequencing Center for Infectious Disease"/>
            <person name="Wu L."/>
            <person name="Ma J."/>
        </authorList>
    </citation>
    <scope>NUCLEOTIDE SEQUENCE [LARGE SCALE GENOMIC DNA]</scope>
    <source>
        <strain evidence="7">CGMCC 4.6997</strain>
    </source>
</reference>
<comment type="caution">
    <text evidence="6">The sequence shown here is derived from an EMBL/GenBank/DDBJ whole genome shotgun (WGS) entry which is preliminary data.</text>
</comment>
<accession>A0ABW0NL81</accession>
<dbReference type="InterPro" id="IPR001486">
    <property type="entry name" value="Hemoglobin_trunc"/>
</dbReference>
<dbReference type="EMBL" id="JBHSMG010000001">
    <property type="protein sequence ID" value="MFC5500787.1"/>
    <property type="molecule type" value="Genomic_DNA"/>
</dbReference>
<dbReference type="InterPro" id="IPR019795">
    <property type="entry name" value="Globin_bac-like_CS"/>
</dbReference>
<evidence type="ECO:0000256" key="3">
    <source>
        <dbReference type="ARBA" id="ARBA00022617"/>
    </source>
</evidence>
<evidence type="ECO:0000256" key="5">
    <source>
        <dbReference type="ARBA" id="ARBA00023004"/>
    </source>
</evidence>
<evidence type="ECO:0000256" key="1">
    <source>
        <dbReference type="ARBA" id="ARBA00001971"/>
    </source>
</evidence>
<dbReference type="RefSeq" id="WP_386738400.1">
    <property type="nucleotide sequence ID" value="NZ_JBHSMG010000001.1"/>
</dbReference>
<dbReference type="PROSITE" id="PS01213">
    <property type="entry name" value="GLOBIN_FAM_2"/>
    <property type="match status" value="1"/>
</dbReference>
<dbReference type="SUPFAM" id="SSF46458">
    <property type="entry name" value="Globin-like"/>
    <property type="match status" value="1"/>
</dbReference>
<evidence type="ECO:0000313" key="7">
    <source>
        <dbReference type="Proteomes" id="UP001596039"/>
    </source>
</evidence>
<keyword evidence="4" id="KW-0479">Metal-binding</keyword>
<evidence type="ECO:0000313" key="6">
    <source>
        <dbReference type="EMBL" id="MFC5500787.1"/>
    </source>
</evidence>
<dbReference type="InterPro" id="IPR012292">
    <property type="entry name" value="Globin/Proto"/>
</dbReference>